<dbReference type="KEGG" id="tet:TTHERM_00140760"/>
<dbReference type="PRINTS" id="PR00109">
    <property type="entry name" value="TYRKINASE"/>
</dbReference>
<dbReference type="EMBL" id="GG662793">
    <property type="protein sequence ID" value="EAR90768.2"/>
    <property type="molecule type" value="Genomic_DNA"/>
</dbReference>
<keyword evidence="5 12" id="KW-0418">Kinase</keyword>
<dbReference type="InterPro" id="IPR000719">
    <property type="entry name" value="Prot_kinase_dom"/>
</dbReference>
<dbReference type="InParanoid" id="I7MI13"/>
<dbReference type="GO" id="GO:0004674">
    <property type="term" value="F:protein serine/threonine kinase activity"/>
    <property type="evidence" value="ECO:0007669"/>
    <property type="project" value="UniProtKB-KW"/>
</dbReference>
<evidence type="ECO:0000313" key="13">
    <source>
        <dbReference type="Proteomes" id="UP000009168"/>
    </source>
</evidence>
<dbReference type="AlphaFoldDB" id="I7MI13"/>
<keyword evidence="2" id="KW-0723">Serine/threonine-protein kinase</keyword>
<feature type="repeat" description="RCC1" evidence="9">
    <location>
        <begin position="475"/>
        <end position="528"/>
    </location>
</feature>
<dbReference type="Gene3D" id="2.130.10.30">
    <property type="entry name" value="Regulator of chromosome condensation 1/beta-lactamase-inhibitor protein II"/>
    <property type="match status" value="2"/>
</dbReference>
<dbReference type="RefSeq" id="XP_001011013.2">
    <property type="nucleotide sequence ID" value="XM_001011013.2"/>
</dbReference>
<dbReference type="InterPro" id="IPR008271">
    <property type="entry name" value="Ser/Thr_kinase_AS"/>
</dbReference>
<dbReference type="Gene3D" id="3.30.200.20">
    <property type="entry name" value="Phosphorylase Kinase, domain 1"/>
    <property type="match status" value="1"/>
</dbReference>
<dbReference type="CDD" id="cd13999">
    <property type="entry name" value="STKc_MAP3K-like"/>
    <property type="match status" value="1"/>
</dbReference>
<sequence>MSSPSRQSIQNLGKDYNAQQSDLMQKYFKYNLEQIQTKQTPFNEGQMKQISLSKLYNQNQKYHQQQQHQQSYQNQELVENVQPSYLTSQGSKKSNDMLEVNFISQIQISLSIVQISAGDNHVIILDDQFRVFSQGSNNYGQLGIVGQSFLEKFSCVEVLLNHQIQQISCGSDFSFALSTKGEVFSWGQNCKGQLGLGMNQNVQIPTLVESLVNKETQLKNAGKTQIRTQSCEKISSQQSHLFKRTESLDKLLKRFDKFVAENNFIISQSYEIQSVLEAGEIVSKISCGSLHTLALTTHGKIYSSGYGESFALGHGDEQSTNLFNEIKFFSSTKKNEKNKSNIQSTSIMCEGEYVEDISCGLVHSVCQTNKRMFFWGITSEQPLNIFQLPQEIFLEDLVQPQDNYQQKVIEIQCGQAITLLLTRGGNVYTLGKFQGEISQKDRNIVHIAKRLKSLSSISKICVNGNHCLAYSKDQKKVYGWGSNQYGQLDQGSSLQMVVTPIEVANLNAENQTVLLSCGGNVSYVVTDQPYQIKKKINKTNNAQVQQVPSSPKRSNEREIEIFKTQFENTKKQLILTNNELQKQIEQITHDNYLMVQKEEESQNEAKKIKGLLQQYEKELNFYNKQIQQTTNQNIKFKIQNSEKFKDVKSRTFQSNLEIKFSDLEIQNKITEGGYGIIYKAKWREIVVAVKKFKIDYNNQQQIVEFVNECNAMEALRHPNIVLFLGACTEIPNFSIVMEYCQRGSLWSLLQNQSVPLTWEDRRKIALDIAKGVFFLHSSKPPIIHRDLKSLNVLVDDNFRCKLTDFGWTRVKPQDNYMTNKIGTYQWMAPEVIKAFYYTEKADVFSYSIILWEIASREPPYRGIKGDVVAEKVMCENLRPIIPPSTPKFFQSLIQKCWDANPDNRPTFKQIVKDLEVMIME</sequence>
<keyword evidence="13" id="KW-1185">Reference proteome</keyword>
<dbReference type="Proteomes" id="UP000009168">
    <property type="component" value="Unassembled WGS sequence"/>
</dbReference>
<dbReference type="eggNOG" id="KOG0192">
    <property type="taxonomic scope" value="Eukaryota"/>
</dbReference>
<evidence type="ECO:0000259" key="11">
    <source>
        <dbReference type="PROSITE" id="PS50011"/>
    </source>
</evidence>
<dbReference type="Pfam" id="PF00415">
    <property type="entry name" value="RCC1"/>
    <property type="match status" value="1"/>
</dbReference>
<organism evidence="12 13">
    <name type="scientific">Tetrahymena thermophila (strain SB210)</name>
    <dbReference type="NCBI Taxonomy" id="312017"/>
    <lineage>
        <taxon>Eukaryota</taxon>
        <taxon>Sar</taxon>
        <taxon>Alveolata</taxon>
        <taxon>Ciliophora</taxon>
        <taxon>Intramacronucleata</taxon>
        <taxon>Oligohymenophorea</taxon>
        <taxon>Hymenostomatida</taxon>
        <taxon>Tetrahymenina</taxon>
        <taxon>Tetrahymenidae</taxon>
        <taxon>Tetrahymena</taxon>
    </lineage>
</organism>
<dbReference type="Gene3D" id="1.10.510.10">
    <property type="entry name" value="Transferase(Phosphotransferase) domain 1"/>
    <property type="match status" value="1"/>
</dbReference>
<dbReference type="EC" id="2.7.11.1" evidence="1"/>
<dbReference type="PRINTS" id="PR00633">
    <property type="entry name" value="RCCNDNSATION"/>
</dbReference>
<dbReference type="FunCoup" id="I7MI13">
    <property type="interactions" value="317"/>
</dbReference>
<keyword evidence="6" id="KW-0067">ATP-binding</keyword>
<feature type="repeat" description="RCC1" evidence="9">
    <location>
        <begin position="129"/>
        <end position="180"/>
    </location>
</feature>
<keyword evidence="3" id="KW-0808">Transferase</keyword>
<evidence type="ECO:0000256" key="8">
    <source>
        <dbReference type="ARBA" id="ARBA00048679"/>
    </source>
</evidence>
<evidence type="ECO:0000313" key="12">
    <source>
        <dbReference type="EMBL" id="EAR90768.2"/>
    </source>
</evidence>
<feature type="repeat" description="RCC1" evidence="9">
    <location>
        <begin position="181"/>
        <end position="247"/>
    </location>
</feature>
<dbReference type="SMART" id="SM00220">
    <property type="entry name" value="S_TKc"/>
    <property type="match status" value="1"/>
</dbReference>
<dbReference type="InterPro" id="IPR011009">
    <property type="entry name" value="Kinase-like_dom_sf"/>
</dbReference>
<evidence type="ECO:0000256" key="2">
    <source>
        <dbReference type="ARBA" id="ARBA00022527"/>
    </source>
</evidence>
<dbReference type="PROSITE" id="PS50011">
    <property type="entry name" value="PROTEIN_KINASE_DOM"/>
    <property type="match status" value="1"/>
</dbReference>
<evidence type="ECO:0000256" key="5">
    <source>
        <dbReference type="ARBA" id="ARBA00022777"/>
    </source>
</evidence>
<evidence type="ECO:0000256" key="1">
    <source>
        <dbReference type="ARBA" id="ARBA00012513"/>
    </source>
</evidence>
<dbReference type="InterPro" id="IPR009091">
    <property type="entry name" value="RCC1/BLIP-II"/>
</dbReference>
<dbReference type="InterPro" id="IPR000408">
    <property type="entry name" value="Reg_chr_condens"/>
</dbReference>
<dbReference type="PROSITE" id="PS00626">
    <property type="entry name" value="RCC1_2"/>
    <property type="match status" value="1"/>
</dbReference>
<dbReference type="Pfam" id="PF07714">
    <property type="entry name" value="PK_Tyr_Ser-Thr"/>
    <property type="match status" value="1"/>
</dbReference>
<evidence type="ECO:0000256" key="3">
    <source>
        <dbReference type="ARBA" id="ARBA00022679"/>
    </source>
</evidence>
<comment type="catalytic activity">
    <reaction evidence="7">
        <text>L-threonyl-[protein] + ATP = O-phospho-L-threonyl-[protein] + ADP + H(+)</text>
        <dbReference type="Rhea" id="RHEA:46608"/>
        <dbReference type="Rhea" id="RHEA-COMP:11060"/>
        <dbReference type="Rhea" id="RHEA-COMP:11605"/>
        <dbReference type="ChEBI" id="CHEBI:15378"/>
        <dbReference type="ChEBI" id="CHEBI:30013"/>
        <dbReference type="ChEBI" id="CHEBI:30616"/>
        <dbReference type="ChEBI" id="CHEBI:61977"/>
        <dbReference type="ChEBI" id="CHEBI:456216"/>
        <dbReference type="EC" id="2.7.11.1"/>
    </reaction>
</comment>
<evidence type="ECO:0000256" key="10">
    <source>
        <dbReference type="SAM" id="Coils"/>
    </source>
</evidence>
<dbReference type="GO" id="GO:0005524">
    <property type="term" value="F:ATP binding"/>
    <property type="evidence" value="ECO:0007669"/>
    <property type="project" value="UniProtKB-KW"/>
</dbReference>
<dbReference type="FunFam" id="3.30.200.20:FF:000060">
    <property type="entry name" value="Serine/threonine-protein kinase isoform 1"/>
    <property type="match status" value="1"/>
</dbReference>
<name>I7MI13_TETTS</name>
<dbReference type="PROSITE" id="PS00108">
    <property type="entry name" value="PROTEIN_KINASE_ST"/>
    <property type="match status" value="1"/>
</dbReference>
<protein>
    <recommendedName>
        <fullName evidence="1">non-specific serine/threonine protein kinase</fullName>
        <ecNumber evidence="1">2.7.11.1</ecNumber>
    </recommendedName>
</protein>
<dbReference type="OrthoDB" id="1714095at2759"/>
<gene>
    <name evidence="12" type="ORF">TTHERM_00140760</name>
</gene>
<dbReference type="STRING" id="312017.I7MI13"/>
<comment type="catalytic activity">
    <reaction evidence="8">
        <text>L-seryl-[protein] + ATP = O-phospho-L-seryl-[protein] + ADP + H(+)</text>
        <dbReference type="Rhea" id="RHEA:17989"/>
        <dbReference type="Rhea" id="RHEA-COMP:9863"/>
        <dbReference type="Rhea" id="RHEA-COMP:11604"/>
        <dbReference type="ChEBI" id="CHEBI:15378"/>
        <dbReference type="ChEBI" id="CHEBI:29999"/>
        <dbReference type="ChEBI" id="CHEBI:30616"/>
        <dbReference type="ChEBI" id="CHEBI:83421"/>
        <dbReference type="ChEBI" id="CHEBI:456216"/>
        <dbReference type="EC" id="2.7.11.1"/>
    </reaction>
</comment>
<accession>I7MI13</accession>
<dbReference type="SUPFAM" id="SSF56112">
    <property type="entry name" value="Protein kinase-like (PK-like)"/>
    <property type="match status" value="1"/>
</dbReference>
<evidence type="ECO:0000256" key="4">
    <source>
        <dbReference type="ARBA" id="ARBA00022741"/>
    </source>
</evidence>
<dbReference type="SUPFAM" id="SSF50985">
    <property type="entry name" value="RCC1/BLIP-II"/>
    <property type="match status" value="1"/>
</dbReference>
<dbReference type="PANTHER" id="PTHR44329:SF288">
    <property type="entry name" value="MITOGEN-ACTIVATED PROTEIN KINASE KINASE KINASE 20"/>
    <property type="match status" value="1"/>
</dbReference>
<dbReference type="GeneID" id="7823332"/>
<feature type="domain" description="Protein kinase" evidence="11">
    <location>
        <begin position="663"/>
        <end position="918"/>
    </location>
</feature>
<dbReference type="InterPro" id="IPR051681">
    <property type="entry name" value="Ser/Thr_Kinases-Pseudokinases"/>
</dbReference>
<reference evidence="13" key="1">
    <citation type="journal article" date="2006" name="PLoS Biol.">
        <title>Macronuclear genome sequence of the ciliate Tetrahymena thermophila, a model eukaryote.</title>
        <authorList>
            <person name="Eisen J.A."/>
            <person name="Coyne R.S."/>
            <person name="Wu M."/>
            <person name="Wu D."/>
            <person name="Thiagarajan M."/>
            <person name="Wortman J.R."/>
            <person name="Badger J.H."/>
            <person name="Ren Q."/>
            <person name="Amedeo P."/>
            <person name="Jones K.M."/>
            <person name="Tallon L.J."/>
            <person name="Delcher A.L."/>
            <person name="Salzberg S.L."/>
            <person name="Silva J.C."/>
            <person name="Haas B.J."/>
            <person name="Majoros W.H."/>
            <person name="Farzad M."/>
            <person name="Carlton J.M."/>
            <person name="Smith R.K. Jr."/>
            <person name="Garg J."/>
            <person name="Pearlman R.E."/>
            <person name="Karrer K.M."/>
            <person name="Sun L."/>
            <person name="Manning G."/>
            <person name="Elde N.C."/>
            <person name="Turkewitz A.P."/>
            <person name="Asai D.J."/>
            <person name="Wilkes D.E."/>
            <person name="Wang Y."/>
            <person name="Cai H."/>
            <person name="Collins K."/>
            <person name="Stewart B.A."/>
            <person name="Lee S.R."/>
            <person name="Wilamowska K."/>
            <person name="Weinberg Z."/>
            <person name="Ruzzo W.L."/>
            <person name="Wloga D."/>
            <person name="Gaertig J."/>
            <person name="Frankel J."/>
            <person name="Tsao C.-C."/>
            <person name="Gorovsky M.A."/>
            <person name="Keeling P.J."/>
            <person name="Waller R.F."/>
            <person name="Patron N.J."/>
            <person name="Cherry J.M."/>
            <person name="Stover N.A."/>
            <person name="Krieger C.J."/>
            <person name="del Toro C."/>
            <person name="Ryder H.F."/>
            <person name="Williamson S.C."/>
            <person name="Barbeau R.A."/>
            <person name="Hamilton E.P."/>
            <person name="Orias E."/>
        </authorList>
    </citation>
    <scope>NUCLEOTIDE SEQUENCE [LARGE SCALE GENOMIC DNA]</scope>
    <source>
        <strain evidence="13">SB210</strain>
    </source>
</reference>
<keyword evidence="10" id="KW-0175">Coiled coil</keyword>
<keyword evidence="4" id="KW-0547">Nucleotide-binding</keyword>
<proteinExistence type="predicted"/>
<dbReference type="Pfam" id="PF13540">
    <property type="entry name" value="RCC1_2"/>
    <property type="match status" value="3"/>
</dbReference>
<feature type="coiled-coil region" evidence="10">
    <location>
        <begin position="563"/>
        <end position="632"/>
    </location>
</feature>
<dbReference type="PANTHER" id="PTHR44329">
    <property type="entry name" value="SERINE/THREONINE-PROTEIN KINASE TNNI3K-RELATED"/>
    <property type="match status" value="1"/>
</dbReference>
<dbReference type="PROSITE" id="PS50012">
    <property type="entry name" value="RCC1_3"/>
    <property type="match status" value="3"/>
</dbReference>
<evidence type="ECO:0000256" key="6">
    <source>
        <dbReference type="ARBA" id="ARBA00022840"/>
    </source>
</evidence>
<dbReference type="InterPro" id="IPR001245">
    <property type="entry name" value="Ser-Thr/Tyr_kinase_cat_dom"/>
</dbReference>
<evidence type="ECO:0000256" key="7">
    <source>
        <dbReference type="ARBA" id="ARBA00047899"/>
    </source>
</evidence>
<evidence type="ECO:0000256" key="9">
    <source>
        <dbReference type="PROSITE-ProRule" id="PRU00235"/>
    </source>
</evidence>